<feature type="compositionally biased region" description="Low complexity" evidence="1">
    <location>
        <begin position="327"/>
        <end position="339"/>
    </location>
</feature>
<gene>
    <name evidence="2" type="ORF">BCR36DRAFT_406122</name>
</gene>
<evidence type="ECO:0000256" key="1">
    <source>
        <dbReference type="SAM" id="MobiDB-lite"/>
    </source>
</evidence>
<feature type="compositionally biased region" description="Low complexity" evidence="1">
    <location>
        <begin position="45"/>
        <end position="57"/>
    </location>
</feature>
<dbReference type="OrthoDB" id="10639565at2759"/>
<evidence type="ECO:0000313" key="2">
    <source>
        <dbReference type="EMBL" id="ORX45232.1"/>
    </source>
</evidence>
<feature type="compositionally biased region" description="Polar residues" evidence="1">
    <location>
        <begin position="109"/>
        <end position="125"/>
    </location>
</feature>
<organism evidence="2 3">
    <name type="scientific">Piromyces finnis</name>
    <dbReference type="NCBI Taxonomy" id="1754191"/>
    <lineage>
        <taxon>Eukaryota</taxon>
        <taxon>Fungi</taxon>
        <taxon>Fungi incertae sedis</taxon>
        <taxon>Chytridiomycota</taxon>
        <taxon>Chytridiomycota incertae sedis</taxon>
        <taxon>Neocallimastigomycetes</taxon>
        <taxon>Neocallimastigales</taxon>
        <taxon>Neocallimastigaceae</taxon>
        <taxon>Piromyces</taxon>
    </lineage>
</organism>
<comment type="caution">
    <text evidence="2">The sequence shown here is derived from an EMBL/GenBank/DDBJ whole genome shotgun (WGS) entry which is preliminary data.</text>
</comment>
<accession>A0A1Y1V1K2</accession>
<feature type="compositionally biased region" description="Basic and acidic residues" evidence="1">
    <location>
        <begin position="97"/>
        <end position="107"/>
    </location>
</feature>
<feature type="region of interest" description="Disordered" evidence="1">
    <location>
        <begin position="170"/>
        <end position="196"/>
    </location>
</feature>
<reference evidence="2 3" key="2">
    <citation type="submission" date="2016-08" db="EMBL/GenBank/DDBJ databases">
        <title>Pervasive Adenine N6-methylation of Active Genes in Fungi.</title>
        <authorList>
            <consortium name="DOE Joint Genome Institute"/>
            <person name="Mondo S.J."/>
            <person name="Dannebaum R.O."/>
            <person name="Kuo R.C."/>
            <person name="Labutti K."/>
            <person name="Haridas S."/>
            <person name="Kuo A."/>
            <person name="Salamov A."/>
            <person name="Ahrendt S.R."/>
            <person name="Lipzen A."/>
            <person name="Sullivan W."/>
            <person name="Andreopoulos W.B."/>
            <person name="Clum A."/>
            <person name="Lindquist E."/>
            <person name="Daum C."/>
            <person name="Ramamoorthy G.K."/>
            <person name="Gryganskyi A."/>
            <person name="Culley D."/>
            <person name="Magnuson J.K."/>
            <person name="James T.Y."/>
            <person name="O'Malley M.A."/>
            <person name="Stajich J.E."/>
            <person name="Spatafora J.W."/>
            <person name="Visel A."/>
            <person name="Grigoriev I.V."/>
        </authorList>
    </citation>
    <scope>NUCLEOTIDE SEQUENCE [LARGE SCALE GENOMIC DNA]</scope>
    <source>
        <strain evidence="3">finn</strain>
    </source>
</reference>
<name>A0A1Y1V1K2_9FUNG</name>
<keyword evidence="3" id="KW-1185">Reference proteome</keyword>
<proteinExistence type="predicted"/>
<evidence type="ECO:0000313" key="3">
    <source>
        <dbReference type="Proteomes" id="UP000193719"/>
    </source>
</evidence>
<feature type="compositionally biased region" description="Polar residues" evidence="1">
    <location>
        <begin position="262"/>
        <end position="273"/>
    </location>
</feature>
<feature type="compositionally biased region" description="Basic and acidic residues" evidence="1">
    <location>
        <begin position="27"/>
        <end position="44"/>
    </location>
</feature>
<feature type="compositionally biased region" description="Basic residues" evidence="1">
    <location>
        <begin position="177"/>
        <end position="190"/>
    </location>
</feature>
<feature type="region of interest" description="Disordered" evidence="1">
    <location>
        <begin position="1"/>
        <end position="57"/>
    </location>
</feature>
<feature type="compositionally biased region" description="Basic residues" evidence="1">
    <location>
        <begin position="275"/>
        <end position="285"/>
    </location>
</feature>
<feature type="compositionally biased region" description="Polar residues" evidence="1">
    <location>
        <begin position="304"/>
        <end position="313"/>
    </location>
</feature>
<feature type="region of interest" description="Disordered" evidence="1">
    <location>
        <begin position="304"/>
        <end position="348"/>
    </location>
</feature>
<dbReference type="AlphaFoldDB" id="A0A1Y1V1K2"/>
<dbReference type="Proteomes" id="UP000193719">
    <property type="component" value="Unassembled WGS sequence"/>
</dbReference>
<protein>
    <submittedName>
        <fullName evidence="2">Uncharacterized protein</fullName>
    </submittedName>
</protein>
<feature type="region of interest" description="Disordered" evidence="1">
    <location>
        <begin position="90"/>
        <end position="152"/>
    </location>
</feature>
<dbReference type="EMBL" id="MCFH01000041">
    <property type="protein sequence ID" value="ORX45232.1"/>
    <property type="molecule type" value="Genomic_DNA"/>
</dbReference>
<reference evidence="2 3" key="1">
    <citation type="submission" date="2016-08" db="EMBL/GenBank/DDBJ databases">
        <title>Genomes of anaerobic fungi encode conserved fungal cellulosomes for biomass hydrolysis.</title>
        <authorList>
            <consortium name="DOE Joint Genome Institute"/>
            <person name="Haitjema C.H."/>
            <person name="Gilmore S.P."/>
            <person name="Henske J.K."/>
            <person name="Solomon K.V."/>
            <person name="De Groot R."/>
            <person name="Kuo A."/>
            <person name="Mondo S.J."/>
            <person name="Salamov A.A."/>
            <person name="Labutti K."/>
            <person name="Zhao Z."/>
            <person name="Chiniquy J."/>
            <person name="Barry K."/>
            <person name="Brewer H.M."/>
            <person name="Purvine S.O."/>
            <person name="Wright A.T."/>
            <person name="Boxma B."/>
            <person name="Van Alen T."/>
            <person name="Hackstein J.H."/>
            <person name="Baker S.E."/>
            <person name="Grigoriev I.V."/>
            <person name="O'Malley M.A."/>
        </authorList>
    </citation>
    <scope>NUCLEOTIDE SEQUENCE [LARGE SCALE GENOMIC DNA]</scope>
    <source>
        <strain evidence="3">finn</strain>
    </source>
</reference>
<feature type="compositionally biased region" description="Low complexity" evidence="1">
    <location>
        <begin position="7"/>
        <end position="26"/>
    </location>
</feature>
<feature type="region of interest" description="Disordered" evidence="1">
    <location>
        <begin position="229"/>
        <end position="285"/>
    </location>
</feature>
<sequence>MGCGASKNVNPDNTNNTNKPQDNQTTAKKEILESKVKKAPKEKINTNTNKNVDTKNSNQIINKNLCKPKIEIKNSDSTTIIQTEFEPATIVNNTTESSKKSMIEKNPRLPTSSNEKIVENLSSPQEKSEIPPSKNELAVPPTMKNFEKSSSSIQIDNNVDFTVIKMEKNDDTNSKASSKKKEKKQNKNKNKINDDLEIQNVDEEQLEGNLLLAQKPLDFKADYYNMNQELTNKNSNNDDNSVDRKTEEDEDDEDDPNEPKVITNSFFTENENPTSKKKNKFFRSNSKAKKKNDIVVIKSNSLVNSQHNSTNSLDCDINEMSKHGKPNRNNNSMNNNDENISTHPFSVI</sequence>